<dbReference type="Proteomes" id="UP000784294">
    <property type="component" value="Unassembled WGS sequence"/>
</dbReference>
<organism evidence="1 2">
    <name type="scientific">Protopolystoma xenopodis</name>
    <dbReference type="NCBI Taxonomy" id="117903"/>
    <lineage>
        <taxon>Eukaryota</taxon>
        <taxon>Metazoa</taxon>
        <taxon>Spiralia</taxon>
        <taxon>Lophotrochozoa</taxon>
        <taxon>Platyhelminthes</taxon>
        <taxon>Monogenea</taxon>
        <taxon>Polyopisthocotylea</taxon>
        <taxon>Polystomatidea</taxon>
        <taxon>Polystomatidae</taxon>
        <taxon>Protopolystoma</taxon>
    </lineage>
</organism>
<evidence type="ECO:0000313" key="2">
    <source>
        <dbReference type="Proteomes" id="UP000784294"/>
    </source>
</evidence>
<dbReference type="EMBL" id="CAAALY010104686">
    <property type="protein sequence ID" value="VEL29612.1"/>
    <property type="molecule type" value="Genomic_DNA"/>
</dbReference>
<protein>
    <submittedName>
        <fullName evidence="1">Uncharacterized protein</fullName>
    </submittedName>
</protein>
<dbReference type="AlphaFoldDB" id="A0A448X6W3"/>
<proteinExistence type="predicted"/>
<sequence length="75" mass="8607">MSTLNRVYRRNVDATLIQSTECQHNFELIDTTSKRIQSRRGNVDANQNLTIECRREFESIGGMLTQLDQVNGMST</sequence>
<reference evidence="1" key="1">
    <citation type="submission" date="2018-11" db="EMBL/GenBank/DDBJ databases">
        <authorList>
            <consortium name="Pathogen Informatics"/>
        </authorList>
    </citation>
    <scope>NUCLEOTIDE SEQUENCE</scope>
</reference>
<keyword evidence="2" id="KW-1185">Reference proteome</keyword>
<evidence type="ECO:0000313" key="1">
    <source>
        <dbReference type="EMBL" id="VEL29612.1"/>
    </source>
</evidence>
<gene>
    <name evidence="1" type="ORF">PXEA_LOCUS23052</name>
</gene>
<comment type="caution">
    <text evidence="1">The sequence shown here is derived from an EMBL/GenBank/DDBJ whole genome shotgun (WGS) entry which is preliminary data.</text>
</comment>
<accession>A0A448X6W3</accession>
<name>A0A448X6W3_9PLAT</name>